<comment type="caution">
    <text evidence="2">The sequence shown here is derived from an EMBL/GenBank/DDBJ whole genome shotgun (WGS) entry which is preliminary data.</text>
</comment>
<dbReference type="OrthoDB" id="10255964at2759"/>
<protein>
    <recommendedName>
        <fullName evidence="4">SH3 domain-containing protein</fullName>
    </recommendedName>
</protein>
<evidence type="ECO:0008006" key="4">
    <source>
        <dbReference type="Google" id="ProtNLM"/>
    </source>
</evidence>
<name>A0A5J4TEK1_9EUKA</name>
<evidence type="ECO:0000256" key="1">
    <source>
        <dbReference type="SAM" id="MobiDB-lite"/>
    </source>
</evidence>
<dbReference type="AlphaFoldDB" id="A0A5J4TEK1"/>
<evidence type="ECO:0000313" key="2">
    <source>
        <dbReference type="EMBL" id="KAA6356051.1"/>
    </source>
</evidence>
<accession>A0A5J4TEK1</accession>
<feature type="non-terminal residue" evidence="2">
    <location>
        <position position="274"/>
    </location>
</feature>
<reference evidence="2 3" key="1">
    <citation type="submission" date="2019-03" db="EMBL/GenBank/DDBJ databases">
        <title>Single cell metagenomics reveals metabolic interactions within the superorganism composed of flagellate Streblomastix strix and complex community of Bacteroidetes bacteria on its surface.</title>
        <authorList>
            <person name="Treitli S.C."/>
            <person name="Kolisko M."/>
            <person name="Husnik F."/>
            <person name="Keeling P."/>
            <person name="Hampl V."/>
        </authorList>
    </citation>
    <scope>NUCLEOTIDE SEQUENCE [LARGE SCALE GENOMIC DNA]</scope>
    <source>
        <strain evidence="2">ST1C</strain>
    </source>
</reference>
<proteinExistence type="predicted"/>
<feature type="region of interest" description="Disordered" evidence="1">
    <location>
        <begin position="211"/>
        <end position="274"/>
    </location>
</feature>
<organism evidence="2 3">
    <name type="scientific">Streblomastix strix</name>
    <dbReference type="NCBI Taxonomy" id="222440"/>
    <lineage>
        <taxon>Eukaryota</taxon>
        <taxon>Metamonada</taxon>
        <taxon>Preaxostyla</taxon>
        <taxon>Oxymonadida</taxon>
        <taxon>Streblomastigidae</taxon>
        <taxon>Streblomastix</taxon>
    </lineage>
</organism>
<sequence>MSNEGELYEVIADYGGDLADTSLVPVTKGEIVKVMKKDLVWCHVSNKTHTISTPITIKTPYIPGQIKISSSEIKTPPTQSEIKTISSSSIIKTPTTITQIKAIDTPSESTASLPPVDSTLKDTIIYQGYTTLPPITSKLEPTEQDHTELNTLQAVLKEPKVTYTPHKVPNRTSRKFDQIPVDIQLNQDIPPAPKLIHQDSKTVVQPQQFASDVNKTNSQTAKPESLVHKTEIQSPQIASNSPYNGRNSLKNAYTVSNLPHSPNNIQTPKDNSQV</sequence>
<dbReference type="Proteomes" id="UP000324800">
    <property type="component" value="Unassembled WGS sequence"/>
</dbReference>
<gene>
    <name evidence="2" type="ORF">EZS28_048422</name>
</gene>
<feature type="compositionally biased region" description="Polar residues" evidence="1">
    <location>
        <begin position="232"/>
        <end position="274"/>
    </location>
</feature>
<dbReference type="EMBL" id="SNRW01033618">
    <property type="protein sequence ID" value="KAA6356051.1"/>
    <property type="molecule type" value="Genomic_DNA"/>
</dbReference>
<evidence type="ECO:0000313" key="3">
    <source>
        <dbReference type="Proteomes" id="UP000324800"/>
    </source>
</evidence>
<feature type="compositionally biased region" description="Polar residues" evidence="1">
    <location>
        <begin position="211"/>
        <end position="222"/>
    </location>
</feature>